<keyword evidence="2" id="KW-1185">Reference proteome</keyword>
<comment type="caution">
    <text evidence="1">The sequence shown here is derived from an EMBL/GenBank/DDBJ whole genome shotgun (WGS) entry which is preliminary data.</text>
</comment>
<proteinExistence type="predicted"/>
<evidence type="ECO:0000313" key="2">
    <source>
        <dbReference type="Proteomes" id="UP000814033"/>
    </source>
</evidence>
<reference evidence="1" key="1">
    <citation type="submission" date="2021-02" db="EMBL/GenBank/DDBJ databases">
        <authorList>
            <consortium name="DOE Joint Genome Institute"/>
            <person name="Ahrendt S."/>
            <person name="Looney B.P."/>
            <person name="Miyauchi S."/>
            <person name="Morin E."/>
            <person name="Drula E."/>
            <person name="Courty P.E."/>
            <person name="Chicoki N."/>
            <person name="Fauchery L."/>
            <person name="Kohler A."/>
            <person name="Kuo A."/>
            <person name="Labutti K."/>
            <person name="Pangilinan J."/>
            <person name="Lipzen A."/>
            <person name="Riley R."/>
            <person name="Andreopoulos W."/>
            <person name="He G."/>
            <person name="Johnson J."/>
            <person name="Barry K.W."/>
            <person name="Grigoriev I.V."/>
            <person name="Nagy L."/>
            <person name="Hibbett D."/>
            <person name="Henrissat B."/>
            <person name="Matheny P.B."/>
            <person name="Labbe J."/>
            <person name="Martin F."/>
        </authorList>
    </citation>
    <scope>NUCLEOTIDE SEQUENCE</scope>
    <source>
        <strain evidence="1">FP105234-sp</strain>
    </source>
</reference>
<dbReference type="Proteomes" id="UP000814033">
    <property type="component" value="Unassembled WGS sequence"/>
</dbReference>
<reference evidence="1" key="2">
    <citation type="journal article" date="2022" name="New Phytol.">
        <title>Evolutionary transition to the ectomycorrhizal habit in the genomes of a hyperdiverse lineage of mushroom-forming fungi.</title>
        <authorList>
            <person name="Looney B."/>
            <person name="Miyauchi S."/>
            <person name="Morin E."/>
            <person name="Drula E."/>
            <person name="Courty P.E."/>
            <person name="Kohler A."/>
            <person name="Kuo A."/>
            <person name="LaButti K."/>
            <person name="Pangilinan J."/>
            <person name="Lipzen A."/>
            <person name="Riley R."/>
            <person name="Andreopoulos W."/>
            <person name="He G."/>
            <person name="Johnson J."/>
            <person name="Nolan M."/>
            <person name="Tritt A."/>
            <person name="Barry K.W."/>
            <person name="Grigoriev I.V."/>
            <person name="Nagy L.G."/>
            <person name="Hibbett D."/>
            <person name="Henrissat B."/>
            <person name="Matheny P.B."/>
            <person name="Labbe J."/>
            <person name="Martin F.M."/>
        </authorList>
    </citation>
    <scope>NUCLEOTIDE SEQUENCE</scope>
    <source>
        <strain evidence="1">FP105234-sp</strain>
    </source>
</reference>
<organism evidence="1 2">
    <name type="scientific">Auriscalpium vulgare</name>
    <dbReference type="NCBI Taxonomy" id="40419"/>
    <lineage>
        <taxon>Eukaryota</taxon>
        <taxon>Fungi</taxon>
        <taxon>Dikarya</taxon>
        <taxon>Basidiomycota</taxon>
        <taxon>Agaricomycotina</taxon>
        <taxon>Agaricomycetes</taxon>
        <taxon>Russulales</taxon>
        <taxon>Auriscalpiaceae</taxon>
        <taxon>Auriscalpium</taxon>
    </lineage>
</organism>
<evidence type="ECO:0000313" key="1">
    <source>
        <dbReference type="EMBL" id="KAI0041667.1"/>
    </source>
</evidence>
<dbReference type="EMBL" id="MU276109">
    <property type="protein sequence ID" value="KAI0041667.1"/>
    <property type="molecule type" value="Genomic_DNA"/>
</dbReference>
<sequence>MDVERQFMRILHTFEASLQVGPSNGIGCQTREYNVGPRPYRAERHTVLPIFPHPYTARGIMLVSAAALNANPHGLTTTPAYCHDAPSIAIPDAHLPVNGGYDFVTHLLVPFSPLGDSWCQPDGARPITLQRNPHVHVRDDFKTWHAPQNLDEVDLSYPILKYRLACETAADRGLMSSEAMSAVPHPGCPPGHPGEVS</sequence>
<name>A0ACB8RCS7_9AGAM</name>
<accession>A0ACB8RCS7</accession>
<protein>
    <submittedName>
        <fullName evidence="1">Uncharacterized protein</fullName>
    </submittedName>
</protein>
<gene>
    <name evidence="1" type="ORF">FA95DRAFT_672159</name>
</gene>